<gene>
    <name evidence="8" type="ORF">MHBO_003401</name>
</gene>
<evidence type="ECO:0000256" key="6">
    <source>
        <dbReference type="ARBA" id="ARBA00023163"/>
    </source>
</evidence>
<protein>
    <recommendedName>
        <fullName evidence="2">DNA-directed RNA polymerase</fullName>
        <ecNumber evidence="2">2.7.7.6</ecNumber>
    </recommendedName>
</protein>
<evidence type="ECO:0000313" key="8">
    <source>
        <dbReference type="EMBL" id="MES1921866.1"/>
    </source>
</evidence>
<keyword evidence="3" id="KW-0240">DNA-directed RNA polymerase</keyword>
<evidence type="ECO:0000259" key="7">
    <source>
        <dbReference type="Pfam" id="PF04563"/>
    </source>
</evidence>
<dbReference type="EC" id="2.7.7.6" evidence="2"/>
<name>A0ABV2AQW7_9EUKA</name>
<comment type="caution">
    <text evidence="8">The sequence shown here is derived from an EMBL/GenBank/DDBJ whole genome shotgun (WGS) entry which is preliminary data.</text>
</comment>
<proteinExistence type="inferred from homology"/>
<organism evidence="8 9">
    <name type="scientific">Bonamia ostreae</name>
    <dbReference type="NCBI Taxonomy" id="126728"/>
    <lineage>
        <taxon>Eukaryota</taxon>
        <taxon>Sar</taxon>
        <taxon>Rhizaria</taxon>
        <taxon>Endomyxa</taxon>
        <taxon>Ascetosporea</taxon>
        <taxon>Haplosporida</taxon>
        <taxon>Bonamia</taxon>
    </lineage>
</organism>
<dbReference type="InterPro" id="IPR037034">
    <property type="entry name" value="RNA_pol_Rpb2_2_sf"/>
</dbReference>
<keyword evidence="6" id="KW-0804">Transcription</keyword>
<dbReference type="Pfam" id="PF04563">
    <property type="entry name" value="RNA_pol_Rpb2_1"/>
    <property type="match status" value="1"/>
</dbReference>
<dbReference type="InterPro" id="IPR015712">
    <property type="entry name" value="DNA-dir_RNA_pol_su2"/>
</dbReference>
<keyword evidence="5" id="KW-0548">Nucleotidyltransferase</keyword>
<dbReference type="Proteomes" id="UP001439008">
    <property type="component" value="Unassembled WGS sequence"/>
</dbReference>
<evidence type="ECO:0000256" key="1">
    <source>
        <dbReference type="ARBA" id="ARBA00006835"/>
    </source>
</evidence>
<dbReference type="InterPro" id="IPR007644">
    <property type="entry name" value="RNA_pol_bsu_protrusion"/>
</dbReference>
<evidence type="ECO:0000256" key="3">
    <source>
        <dbReference type="ARBA" id="ARBA00022478"/>
    </source>
</evidence>
<feature type="domain" description="RNA polymerase beta subunit protrusion" evidence="7">
    <location>
        <begin position="1"/>
        <end position="117"/>
    </location>
</feature>
<evidence type="ECO:0000256" key="4">
    <source>
        <dbReference type="ARBA" id="ARBA00022679"/>
    </source>
</evidence>
<keyword evidence="9" id="KW-1185">Reference proteome</keyword>
<dbReference type="PANTHER" id="PTHR20856">
    <property type="entry name" value="DNA-DIRECTED RNA POLYMERASE I SUBUNIT 2"/>
    <property type="match status" value="1"/>
</dbReference>
<dbReference type="Gene3D" id="3.90.1110.10">
    <property type="entry name" value="RNA polymerase Rpb2, domain 2"/>
    <property type="match status" value="1"/>
</dbReference>
<evidence type="ECO:0000256" key="2">
    <source>
        <dbReference type="ARBA" id="ARBA00012418"/>
    </source>
</evidence>
<reference evidence="8 9" key="1">
    <citation type="journal article" date="2024" name="BMC Biol.">
        <title>Comparative genomics of Ascetosporea gives new insight into the evolutionary basis for animal parasitism in Rhizaria.</title>
        <authorList>
            <person name="Hiltunen Thoren M."/>
            <person name="Onut-Brannstrom I."/>
            <person name="Alfjorden A."/>
            <person name="Peckova H."/>
            <person name="Swords F."/>
            <person name="Hooper C."/>
            <person name="Holzer A.S."/>
            <person name="Bass D."/>
            <person name="Burki F."/>
        </authorList>
    </citation>
    <scope>NUCLEOTIDE SEQUENCE [LARGE SCALE GENOMIC DNA]</scope>
    <source>
        <strain evidence="8">20-A016</strain>
    </source>
</reference>
<keyword evidence="4" id="KW-0808">Transferase</keyword>
<evidence type="ECO:0000313" key="9">
    <source>
        <dbReference type="Proteomes" id="UP001439008"/>
    </source>
</evidence>
<dbReference type="EMBL" id="JBDODL010001873">
    <property type="protein sequence ID" value="MES1921866.1"/>
    <property type="molecule type" value="Genomic_DNA"/>
</dbReference>
<accession>A0ABV2AQW7</accession>
<dbReference type="SUPFAM" id="SSF64484">
    <property type="entry name" value="beta and beta-prime subunits of DNA dependent RNA-polymerase"/>
    <property type="match status" value="1"/>
</dbReference>
<comment type="similarity">
    <text evidence="1">Belongs to the RNA polymerase beta chain family.</text>
</comment>
<sequence>MIKSKSCSLRKFSRQQLIDAREEEFENGGYFVVNGRERIIRLLMVSRRNFPIAIIRKSIKTRDKTFTKYVVFVRSVREDCFASKLFAHFLTDGGVMIGFSVGRKRITVPVVLILKCLSGFSDKAIFSELMSDCSDADFSLFSDKVDFLLRDFSKHGFVDKKSCLRHLGEMVSDLNFYQNERDNEKIGKMVLEDCILVHCFDEKFLGKQNILKIYGF</sequence>
<evidence type="ECO:0000256" key="5">
    <source>
        <dbReference type="ARBA" id="ARBA00022695"/>
    </source>
</evidence>